<dbReference type="InterPro" id="IPR036278">
    <property type="entry name" value="Sialidase_sf"/>
</dbReference>
<dbReference type="InterPro" id="IPR026444">
    <property type="entry name" value="Secre_tail"/>
</dbReference>
<dbReference type="Gene3D" id="2.60.40.4070">
    <property type="match status" value="1"/>
</dbReference>
<evidence type="ECO:0000259" key="2">
    <source>
        <dbReference type="Pfam" id="PF18962"/>
    </source>
</evidence>
<feature type="chain" id="PRO_5030784708" evidence="1">
    <location>
        <begin position="25"/>
        <end position="935"/>
    </location>
</feature>
<reference evidence="3" key="1">
    <citation type="journal article" date="2020" name="mSystems">
        <title>Genome- and Community-Level Interaction Insights into Carbon Utilization and Element Cycling Functions of Hydrothermarchaeota in Hydrothermal Sediment.</title>
        <authorList>
            <person name="Zhou Z."/>
            <person name="Liu Y."/>
            <person name="Xu W."/>
            <person name="Pan J."/>
            <person name="Luo Z.H."/>
            <person name="Li M."/>
        </authorList>
    </citation>
    <scope>NUCLEOTIDE SEQUENCE [LARGE SCALE GENOMIC DNA]</scope>
    <source>
        <strain evidence="3">SpSt-479</strain>
    </source>
</reference>
<feature type="signal peptide" evidence="1">
    <location>
        <begin position="1"/>
        <end position="24"/>
    </location>
</feature>
<dbReference type="InterPro" id="IPR015943">
    <property type="entry name" value="WD40/YVTN_repeat-like_dom_sf"/>
</dbReference>
<name>A0A7V2ZLA7_9BACT</name>
<dbReference type="CDD" id="cd15482">
    <property type="entry name" value="Sialidase_non-viral"/>
    <property type="match status" value="1"/>
</dbReference>
<dbReference type="Pfam" id="PF18962">
    <property type="entry name" value="Por_Secre_tail"/>
    <property type="match status" value="1"/>
</dbReference>
<dbReference type="InterPro" id="IPR013783">
    <property type="entry name" value="Ig-like_fold"/>
</dbReference>
<sequence length="935" mass="102147">MKRIFATFFFVVFLFGLNMGSAFAQDVTGNDSRIWSKVQIDRNAPAITNESQYRWIPVDPKYQYYRIGNTEVTVSPNYRVRPTTNTTQSELSIDVHPTNPSILFGGANTTNWPVSTLYGTGCYWTTNGGLNWSGFDNPPSSMGSNSGDPANVIGTNGYFYVGYIDNPGGQGIARSTDNGTTWTTYTVTPNPGSLADKNHLMIDKKVGSPFENRLYDVWTDFGGANDNHAVLKYSTNFGQTWSSSVNLSSTLSPGSHAQGVNVQTGPNGEVYVAFAIYDNWPTGEDAIGFAKSTDGGVTWTKSRVYGALTPNGSFNFGIRGNIKPTSIRVASFPSMAVDRSGGPNNGYIYITWPQRGVTPAGSDPDVVMIRSTDGGTTWSAPVRVNDDALNNGKDQYFPWCTVDQTDGNLYVVFYDNRETTNDSSGVYMAVSYNGGISFTNFRVSDQNFRPKPIAGLAGGYQGDYIGITAANGKIYPFWADDRTGNYQAWLAEVTVGPPCPVDPASNPTPADGLTNVPISIAQLQWTNGTGATQCEVWFGEGSNLTQIYNGPVISSIAVPGPLQYNKVYGWRVIGKNDTCSVGGPFWSFRTELSPGTLFIEPFPDLANWTPVGPLGLTNWSTQSSNNAAGQNPPECRLTWTPSFNGTSYLKSINITAPNNTQLDLILKHYLDWYANPSGVLGIAVTYDNGATYTPLWQVNNPTGNIGPETISTSFTTPATDASNLKLALFYTGNSFNIDNWYIDDIELTYVIPVELTSFTAKAIDNDVELIWNTATESNNQGFEIQRSNGGGFEAVGYIPGFGTTTEHKSYSFTDKNVKVGKYTYRLKQIDYDGQYVFSNTVEVEVNPPLTFALEQNYPNPFNPSTLIKYSLAKDAMVNVSVYNTIGERVATLVNGFQQAGRYEVSFNAGNLTSGVYFYSIEAGDFKSVKKMLLMK</sequence>
<comment type="caution">
    <text evidence="3">The sequence shown here is derived from an EMBL/GenBank/DDBJ whole genome shotgun (WGS) entry which is preliminary data.</text>
</comment>
<protein>
    <submittedName>
        <fullName evidence="3">T9SS type A sorting domain-containing protein</fullName>
    </submittedName>
</protein>
<dbReference type="NCBIfam" id="TIGR04183">
    <property type="entry name" value="Por_Secre_tail"/>
    <property type="match status" value="1"/>
</dbReference>
<dbReference type="Gene3D" id="2.120.10.10">
    <property type="match status" value="1"/>
</dbReference>
<evidence type="ECO:0000256" key="1">
    <source>
        <dbReference type="SAM" id="SignalP"/>
    </source>
</evidence>
<dbReference type="SUPFAM" id="SSF50939">
    <property type="entry name" value="Sialidases"/>
    <property type="match status" value="2"/>
</dbReference>
<feature type="domain" description="Secretion system C-terminal sorting" evidence="2">
    <location>
        <begin position="857"/>
        <end position="931"/>
    </location>
</feature>
<accession>A0A7V2ZLA7</accession>
<proteinExistence type="predicted"/>
<keyword evidence="1" id="KW-0732">Signal</keyword>
<dbReference type="Gene3D" id="2.60.40.10">
    <property type="entry name" value="Immunoglobulins"/>
    <property type="match status" value="1"/>
</dbReference>
<gene>
    <name evidence="3" type="ORF">ENS31_10605</name>
</gene>
<evidence type="ECO:0000313" key="3">
    <source>
        <dbReference type="EMBL" id="HFI91958.1"/>
    </source>
</evidence>
<organism evidence="3">
    <name type="scientific">Ignavibacterium album</name>
    <dbReference type="NCBI Taxonomy" id="591197"/>
    <lineage>
        <taxon>Bacteria</taxon>
        <taxon>Pseudomonadati</taxon>
        <taxon>Ignavibacteriota</taxon>
        <taxon>Ignavibacteria</taxon>
        <taxon>Ignavibacteriales</taxon>
        <taxon>Ignavibacteriaceae</taxon>
        <taxon>Ignavibacterium</taxon>
    </lineage>
</organism>
<dbReference type="Gene3D" id="2.130.10.10">
    <property type="entry name" value="YVTN repeat-like/Quinoprotein amine dehydrogenase"/>
    <property type="match status" value="1"/>
</dbReference>
<dbReference type="EMBL" id="DSUJ01000008">
    <property type="protein sequence ID" value="HFI91958.1"/>
    <property type="molecule type" value="Genomic_DNA"/>
</dbReference>
<dbReference type="AlphaFoldDB" id="A0A7V2ZLA7"/>